<dbReference type="EMBL" id="FXUL01000017">
    <property type="protein sequence ID" value="SMP71930.1"/>
    <property type="molecule type" value="Genomic_DNA"/>
</dbReference>
<dbReference type="Proteomes" id="UP001158049">
    <property type="component" value="Unassembled WGS sequence"/>
</dbReference>
<organism evidence="1 2">
    <name type="scientific">Noviherbaspirillum suwonense</name>
    <dbReference type="NCBI Taxonomy" id="1224511"/>
    <lineage>
        <taxon>Bacteria</taxon>
        <taxon>Pseudomonadati</taxon>
        <taxon>Pseudomonadota</taxon>
        <taxon>Betaproteobacteria</taxon>
        <taxon>Burkholderiales</taxon>
        <taxon>Oxalobacteraceae</taxon>
        <taxon>Noviherbaspirillum</taxon>
    </lineage>
</organism>
<keyword evidence="2" id="KW-1185">Reference proteome</keyword>
<name>A0ABY1QLD0_9BURK</name>
<comment type="caution">
    <text evidence="1">The sequence shown here is derived from an EMBL/GenBank/DDBJ whole genome shotgun (WGS) entry which is preliminary data.</text>
</comment>
<accession>A0ABY1QLD0</accession>
<proteinExistence type="predicted"/>
<gene>
    <name evidence="1" type="ORF">SAMN06295970_11793</name>
</gene>
<protein>
    <submittedName>
        <fullName evidence="1">Uncharacterized protein</fullName>
    </submittedName>
</protein>
<evidence type="ECO:0000313" key="2">
    <source>
        <dbReference type="Proteomes" id="UP001158049"/>
    </source>
</evidence>
<dbReference type="RefSeq" id="WP_283443991.1">
    <property type="nucleotide sequence ID" value="NZ_FXUL01000017.1"/>
</dbReference>
<evidence type="ECO:0000313" key="1">
    <source>
        <dbReference type="EMBL" id="SMP71930.1"/>
    </source>
</evidence>
<reference evidence="1 2" key="1">
    <citation type="submission" date="2017-05" db="EMBL/GenBank/DDBJ databases">
        <authorList>
            <person name="Varghese N."/>
            <person name="Submissions S."/>
        </authorList>
    </citation>
    <scope>NUCLEOTIDE SEQUENCE [LARGE SCALE GENOMIC DNA]</scope>
    <source>
        <strain evidence="1 2">DSM 26001</strain>
    </source>
</reference>
<sequence length="66" mass="7125">MKTVEQLEAELDAARVRRYEQEVATEAAQRINIALAGIEGYLIHLPEGIAAEFAALVAKAKSLSEG</sequence>